<evidence type="ECO:0000313" key="1">
    <source>
        <dbReference type="EnsemblPlants" id="LPERR12G12310.1"/>
    </source>
</evidence>
<name>A0A0D9Y042_9ORYZ</name>
<protein>
    <submittedName>
        <fullName evidence="1">Uncharacterized protein</fullName>
    </submittedName>
</protein>
<accession>A0A0D9Y042</accession>
<sequence>MGRAGRGERLGRRNGERQPLRIVCSIVRVLVLESRIVCRSQYISTTIRDECSVKVVMKLFRGWDCMLFVLPVQGFLESYWEKMVEDLAFHVASFIQMGSSFVTILLGENGCSLDNRLMYGVCNWEAHGVNDDDDKDGKDLGKHAAMIVDHFAGDIRLNKLPGGIEYVSSMLQISTDTPSKDILAIDASSSISVQSREKLAKSLVQIFTSDGSKDISIRKSARQALAPGDAPCQSEGNVVVNYPAGRWKCHFVFAKSMMLYMLSH</sequence>
<reference evidence="2" key="2">
    <citation type="submission" date="2013-12" db="EMBL/GenBank/DDBJ databases">
        <authorList>
            <person name="Yu Y."/>
            <person name="Lee S."/>
            <person name="de Baynast K."/>
            <person name="Wissotski M."/>
            <person name="Liu L."/>
            <person name="Talag J."/>
            <person name="Goicoechea J."/>
            <person name="Angelova A."/>
            <person name="Jetty R."/>
            <person name="Kudrna D."/>
            <person name="Golser W."/>
            <person name="Rivera L."/>
            <person name="Zhang J."/>
            <person name="Wing R."/>
        </authorList>
    </citation>
    <scope>NUCLEOTIDE SEQUENCE</scope>
</reference>
<dbReference type="HOGENOM" id="CLU_1055071_0_0_1"/>
<evidence type="ECO:0000313" key="2">
    <source>
        <dbReference type="Proteomes" id="UP000032180"/>
    </source>
</evidence>
<dbReference type="AlphaFoldDB" id="A0A0D9Y042"/>
<keyword evidence="2" id="KW-1185">Reference proteome</keyword>
<reference evidence="1" key="3">
    <citation type="submission" date="2015-04" db="UniProtKB">
        <authorList>
            <consortium name="EnsemblPlants"/>
        </authorList>
    </citation>
    <scope>IDENTIFICATION</scope>
</reference>
<proteinExistence type="predicted"/>
<reference evidence="1 2" key="1">
    <citation type="submission" date="2012-08" db="EMBL/GenBank/DDBJ databases">
        <title>Oryza genome evolution.</title>
        <authorList>
            <person name="Wing R.A."/>
        </authorList>
    </citation>
    <scope>NUCLEOTIDE SEQUENCE</scope>
</reference>
<organism evidence="1 2">
    <name type="scientific">Leersia perrieri</name>
    <dbReference type="NCBI Taxonomy" id="77586"/>
    <lineage>
        <taxon>Eukaryota</taxon>
        <taxon>Viridiplantae</taxon>
        <taxon>Streptophyta</taxon>
        <taxon>Embryophyta</taxon>
        <taxon>Tracheophyta</taxon>
        <taxon>Spermatophyta</taxon>
        <taxon>Magnoliopsida</taxon>
        <taxon>Liliopsida</taxon>
        <taxon>Poales</taxon>
        <taxon>Poaceae</taxon>
        <taxon>BOP clade</taxon>
        <taxon>Oryzoideae</taxon>
        <taxon>Oryzeae</taxon>
        <taxon>Oryzinae</taxon>
        <taxon>Leersia</taxon>
    </lineage>
</organism>
<dbReference type="Gramene" id="LPERR12G12310.1">
    <property type="protein sequence ID" value="LPERR12G12310.1"/>
    <property type="gene ID" value="LPERR12G12310"/>
</dbReference>
<dbReference type="EnsemblPlants" id="LPERR12G12310.1">
    <property type="protein sequence ID" value="LPERR12G12310.1"/>
    <property type="gene ID" value="LPERR12G12310"/>
</dbReference>
<dbReference type="Proteomes" id="UP000032180">
    <property type="component" value="Chromosome 12"/>
</dbReference>